<dbReference type="InterPro" id="IPR014756">
    <property type="entry name" value="Ig_E-set"/>
</dbReference>
<dbReference type="Gene3D" id="2.60.40.10">
    <property type="entry name" value="Immunoglobulins"/>
    <property type="match status" value="1"/>
</dbReference>
<evidence type="ECO:0000256" key="1">
    <source>
        <dbReference type="PROSITE-ProRule" id="PRU00087"/>
    </source>
</evidence>
<keyword evidence="2" id="KW-0472">Membrane</keyword>
<feature type="transmembrane region" description="Helical" evidence="2">
    <location>
        <begin position="19"/>
        <end position="37"/>
    </location>
</feature>
<dbReference type="SUPFAM" id="SSF81296">
    <property type="entry name" value="E set domains"/>
    <property type="match status" value="1"/>
</dbReference>
<dbReference type="OrthoDB" id="5945755at2759"/>
<name>A0A2B4RBZ1_STYPI</name>
<gene>
    <name evidence="3" type="primary">abpC</name>
    <name evidence="3" type="ORF">AWC38_SpisGene21842</name>
</gene>
<evidence type="ECO:0000313" key="3">
    <source>
        <dbReference type="EMBL" id="PFX14030.1"/>
    </source>
</evidence>
<keyword evidence="4" id="KW-1185">Reference proteome</keyword>
<dbReference type="AlphaFoldDB" id="A0A2B4RBZ1"/>
<dbReference type="PROSITE" id="PS50194">
    <property type="entry name" value="FILAMIN_REPEAT"/>
    <property type="match status" value="1"/>
</dbReference>
<comment type="caution">
    <text evidence="3">The sequence shown here is derived from an EMBL/GenBank/DDBJ whole genome shotgun (WGS) entry which is preliminary data.</text>
</comment>
<dbReference type="PANTHER" id="PTHR16165">
    <property type="entry name" value="NXPE FAMILY MEMBER"/>
    <property type="match status" value="1"/>
</dbReference>
<keyword evidence="2" id="KW-0812">Transmembrane</keyword>
<dbReference type="Pfam" id="PF00630">
    <property type="entry name" value="Filamin"/>
    <property type="match status" value="1"/>
</dbReference>
<dbReference type="InterPro" id="IPR017868">
    <property type="entry name" value="Filamin/ABP280_repeat-like"/>
</dbReference>
<accession>A0A2B4RBZ1</accession>
<sequence length="526" mass="60800">MIFSATATCPIRVISRRSLTVLALCLFAYVYWLHYRFHVHVISSKQKNSRTVKNHTRNHEIYADFMETWCRLKRLRTDWKGLLRSCANNMEWGKSTGSWRDQSRTDAAKSYLTLWDIRPAGQFSRFEIQSVTKDNLDKKKGGDSWRVHVRGPSSMSPTVIDHNNGKYEVIFLVLEPGKYDVEVVLEYSSCDGYKDPPKDWFIKGNAQGRYQTPDALPSREKPFLLSPLWNGAPFTIHIPRSPEPLFEKVINKFGSLNTPCGVKCSDLWDGNGRWVNDTWKPYLTDKSGSLENSSTRKLGTLWIYGDSIGDFFYKSVVKQPLCKTVFQRCNSTYNWVYEIPNRNLTRARLEKDDKDFSIRRVLTEIFHVIDQPFMGNAKSVLVLNLGLHYVHTINFTSYKTLIDKTIRLLNDRFKTDGRSWRFKGNLIWKTTTAINKEKYGDPKTNARHSTSIRFLTYQRVLLFNAYAMDAMCKAGVDILDVFPISDAYPEGTGLPRKPYDAVHFKPHVFQPVVNLLQSYFGSHKSP</sequence>
<evidence type="ECO:0000256" key="2">
    <source>
        <dbReference type="SAM" id="Phobius"/>
    </source>
</evidence>
<keyword evidence="2" id="KW-1133">Transmembrane helix</keyword>
<protein>
    <submittedName>
        <fullName evidence="3">Gelation factor</fullName>
    </submittedName>
</protein>
<reference evidence="4" key="1">
    <citation type="journal article" date="2017" name="bioRxiv">
        <title>Comparative analysis of the genomes of Stylophora pistillata and Acropora digitifera provides evidence for extensive differences between species of corals.</title>
        <authorList>
            <person name="Voolstra C.R."/>
            <person name="Li Y."/>
            <person name="Liew Y.J."/>
            <person name="Baumgarten S."/>
            <person name="Zoccola D."/>
            <person name="Flot J.-F."/>
            <person name="Tambutte S."/>
            <person name="Allemand D."/>
            <person name="Aranda M."/>
        </authorList>
    </citation>
    <scope>NUCLEOTIDE SEQUENCE [LARGE SCALE GENOMIC DNA]</scope>
</reference>
<evidence type="ECO:0000313" key="4">
    <source>
        <dbReference type="Proteomes" id="UP000225706"/>
    </source>
</evidence>
<proteinExistence type="predicted"/>
<dbReference type="Proteomes" id="UP000225706">
    <property type="component" value="Unassembled WGS sequence"/>
</dbReference>
<dbReference type="EMBL" id="LSMT01000850">
    <property type="protein sequence ID" value="PFX14030.1"/>
    <property type="molecule type" value="Genomic_DNA"/>
</dbReference>
<organism evidence="3 4">
    <name type="scientific">Stylophora pistillata</name>
    <name type="common">Smooth cauliflower coral</name>
    <dbReference type="NCBI Taxonomy" id="50429"/>
    <lineage>
        <taxon>Eukaryota</taxon>
        <taxon>Metazoa</taxon>
        <taxon>Cnidaria</taxon>
        <taxon>Anthozoa</taxon>
        <taxon>Hexacorallia</taxon>
        <taxon>Scleractinia</taxon>
        <taxon>Astrocoeniina</taxon>
        <taxon>Pocilloporidae</taxon>
        <taxon>Stylophora</taxon>
    </lineage>
</organism>
<dbReference type="PANTHER" id="PTHR16165:SF5">
    <property type="entry name" value="NXPE FAMILY MEMBER 3"/>
    <property type="match status" value="1"/>
</dbReference>
<dbReference type="InterPro" id="IPR013783">
    <property type="entry name" value="Ig-like_fold"/>
</dbReference>
<feature type="repeat" description="Filamin" evidence="1">
    <location>
        <begin position="97"/>
        <end position="183"/>
    </location>
</feature>